<dbReference type="Pfam" id="PF06838">
    <property type="entry name" value="Met_gamma_lyase"/>
    <property type="match status" value="1"/>
</dbReference>
<evidence type="ECO:0008006" key="3">
    <source>
        <dbReference type="Google" id="ProtNLM"/>
    </source>
</evidence>
<dbReference type="AlphaFoldDB" id="A0A810QLF0"/>
<protein>
    <recommendedName>
        <fullName evidence="3">Methionine gamma-lyase family protein</fullName>
    </recommendedName>
</protein>
<organism evidence="1 2">
    <name type="scientific">Pusillibacter faecalis</name>
    <dbReference type="NCBI Taxonomy" id="2714358"/>
    <lineage>
        <taxon>Bacteria</taxon>
        <taxon>Bacillati</taxon>
        <taxon>Bacillota</taxon>
        <taxon>Clostridia</taxon>
        <taxon>Eubacteriales</taxon>
        <taxon>Oscillospiraceae</taxon>
        <taxon>Pusillibacter</taxon>
    </lineage>
</organism>
<accession>A0A810QLF0</accession>
<reference evidence="1" key="1">
    <citation type="submission" date="2020-09" db="EMBL/GenBank/DDBJ databases">
        <title>New species isolated from human feces.</title>
        <authorList>
            <person name="Kitahara M."/>
            <person name="Shigeno Y."/>
            <person name="Shime M."/>
            <person name="Matsumoto Y."/>
            <person name="Nakamura S."/>
            <person name="Motooka D."/>
            <person name="Fukuoka S."/>
            <person name="Nishikawa H."/>
            <person name="Benno Y."/>
        </authorList>
    </citation>
    <scope>NUCLEOTIDE SEQUENCE</scope>
    <source>
        <strain evidence="1">MM59</strain>
    </source>
</reference>
<name>A0A810QLF0_9FIRM</name>
<dbReference type="InterPro" id="IPR009651">
    <property type="entry name" value="Met_g_lyase_put"/>
</dbReference>
<evidence type="ECO:0000313" key="2">
    <source>
        <dbReference type="Proteomes" id="UP000679848"/>
    </source>
</evidence>
<dbReference type="Proteomes" id="UP000679848">
    <property type="component" value="Chromosome"/>
</dbReference>
<proteinExistence type="predicted"/>
<dbReference type="InterPro" id="IPR015421">
    <property type="entry name" value="PyrdxlP-dep_Trfase_major"/>
</dbReference>
<keyword evidence="2" id="KW-1185">Reference proteome</keyword>
<dbReference type="InterPro" id="IPR015424">
    <property type="entry name" value="PyrdxlP-dep_Trfase"/>
</dbReference>
<dbReference type="EMBL" id="AP023420">
    <property type="protein sequence ID" value="BCK85153.1"/>
    <property type="molecule type" value="Genomic_DNA"/>
</dbReference>
<dbReference type="PANTHER" id="PTHR46658:SF1">
    <property type="entry name" value="CYS OR MET METABOLISM PYRIDOXAL-PHOSPHATE-DEPENDENT ENZYME"/>
    <property type="match status" value="1"/>
</dbReference>
<gene>
    <name evidence="1" type="ORF">MM59RIKEN_24720</name>
</gene>
<dbReference type="SUPFAM" id="SSF53383">
    <property type="entry name" value="PLP-dependent transferases"/>
    <property type="match status" value="1"/>
</dbReference>
<dbReference type="PANTHER" id="PTHR46658">
    <property type="entry name" value="CYS OR MET METABOLISM PYRIDOXAL-PHOSPHATE-DEPENDENT ENZYME"/>
    <property type="match status" value="1"/>
</dbReference>
<sequence>MEIKAMYEQLGISRAVYEYGERVLRDLRPRFDAIDQMAEFNQGKVIAAMQKNRVNATHFAATTGYGYDDEGRANLERVYADVFHTEAALVRPQITCGTHALAVALSANLLPGDELLSPVGAPYDTLEEVIGIRQSQCSLREYGVTYAQAELTPDGAFDYDAIRAAINDRTKLITIQRSKGYATRPSFSVAQIGEVIAFCKQVKPDVKVMVDNCYGEFVEALEPSDLGADMVVGSLIKNPGGGLAPIGGYICGTRECVERCAYRLSAPGLGQEVGANLGLMPAFYQGLFLSPTVVAGALKGAVFAANIYEKLGFACVPGASEDRHDIIQAVTLGSPEGVIAFCQGIQAAAPVDSYVTPEPWAMPGYDSEVIMAAGCFVQGSSIELSADGPIRPPYAVYFQGGLTWYHAKLGILMSLQKLVEAGLVQLPE</sequence>
<dbReference type="KEGG" id="pfaa:MM59RIKEN_24720"/>
<dbReference type="Gene3D" id="3.90.1150.60">
    <property type="entry name" value="Methioning gamme-lyase, C-terminal domain"/>
    <property type="match status" value="1"/>
</dbReference>
<dbReference type="Gene3D" id="3.40.640.10">
    <property type="entry name" value="Type I PLP-dependent aspartate aminotransferase-like (Major domain)"/>
    <property type="match status" value="1"/>
</dbReference>
<evidence type="ECO:0000313" key="1">
    <source>
        <dbReference type="EMBL" id="BCK85153.1"/>
    </source>
</evidence>
<dbReference type="RefSeq" id="WP_213543400.1">
    <property type="nucleotide sequence ID" value="NZ_AP023420.1"/>
</dbReference>